<evidence type="ECO:0000313" key="3">
    <source>
        <dbReference type="Proteomes" id="UP000238348"/>
    </source>
</evidence>
<organism evidence="2 3">
    <name type="scientific">Sorangium cellulosum</name>
    <name type="common">Polyangium cellulosum</name>
    <dbReference type="NCBI Taxonomy" id="56"/>
    <lineage>
        <taxon>Bacteria</taxon>
        <taxon>Pseudomonadati</taxon>
        <taxon>Myxococcota</taxon>
        <taxon>Polyangia</taxon>
        <taxon>Polyangiales</taxon>
        <taxon>Polyangiaceae</taxon>
        <taxon>Sorangium</taxon>
    </lineage>
</organism>
<name>A0A2L0EJN2_SORCE</name>
<protein>
    <recommendedName>
        <fullName evidence="1">DUF2169 domain-containing protein</fullName>
    </recommendedName>
</protein>
<dbReference type="OrthoDB" id="233093at2"/>
<dbReference type="AlphaFoldDB" id="A0A2L0EJN2"/>
<sequence length="324" mass="36057">MEFINYTPFPHRIFPSDTPADQPMAVIVLRGTFRIVAGAPLRPVPEQAPVALWDVFRGERRASSVLATADAAPFKPRTDIHLIAIAHAPGGKPAAAWPVRIRVGSCKKDLLGRGPHELVYARLFGWTKTKPRPCREVALSYENAFGGSFVIGGEPAAVEENPAGTGWIPRTAPKDEPIRSPQVLALDEPEHVPGRRYLPQGCGPMSPRWAAQWRCNGTLEKPSEEIGYRRTHQPGDEMFYNSAHPDLVYNGHLKRVEEIGFVSLSAQAPVIRTSVRVDVAAADPDAHRVSLVWRGRPPWPERVRRLELRMRELERAGWSKVTYG</sequence>
<proteinExistence type="predicted"/>
<dbReference type="RefSeq" id="WP_104977471.1">
    <property type="nucleotide sequence ID" value="NZ_CP012673.1"/>
</dbReference>
<evidence type="ECO:0000259" key="1">
    <source>
        <dbReference type="Pfam" id="PF09937"/>
    </source>
</evidence>
<dbReference type="Pfam" id="PF09937">
    <property type="entry name" value="DUF2169"/>
    <property type="match status" value="1"/>
</dbReference>
<evidence type="ECO:0000313" key="2">
    <source>
        <dbReference type="EMBL" id="AUX39513.1"/>
    </source>
</evidence>
<dbReference type="InterPro" id="IPR018683">
    <property type="entry name" value="DUF2169"/>
</dbReference>
<gene>
    <name evidence="2" type="ORF">SOCE26_009060</name>
</gene>
<reference evidence="2 3" key="1">
    <citation type="submission" date="2015-09" db="EMBL/GenBank/DDBJ databases">
        <title>Sorangium comparison.</title>
        <authorList>
            <person name="Zaburannyi N."/>
            <person name="Bunk B."/>
            <person name="Overmann J."/>
            <person name="Mueller R."/>
        </authorList>
    </citation>
    <scope>NUCLEOTIDE SEQUENCE [LARGE SCALE GENOMIC DNA]</scope>
    <source>
        <strain evidence="2 3">So ce26</strain>
    </source>
</reference>
<feature type="domain" description="DUF2169" evidence="1">
    <location>
        <begin position="22"/>
        <end position="274"/>
    </location>
</feature>
<dbReference type="EMBL" id="CP012673">
    <property type="protein sequence ID" value="AUX39513.1"/>
    <property type="molecule type" value="Genomic_DNA"/>
</dbReference>
<dbReference type="Proteomes" id="UP000238348">
    <property type="component" value="Chromosome"/>
</dbReference>
<accession>A0A2L0EJN2</accession>